<dbReference type="VEuPathDB" id="FungiDB:VP01_4395g1"/>
<proteinExistence type="predicted"/>
<evidence type="ECO:0000256" key="1">
    <source>
        <dbReference type="SAM" id="Phobius"/>
    </source>
</evidence>
<comment type="caution">
    <text evidence="2">The sequence shown here is derived from an EMBL/GenBank/DDBJ whole genome shotgun (WGS) entry which is preliminary data.</text>
</comment>
<evidence type="ECO:0000313" key="2">
    <source>
        <dbReference type="EMBL" id="KNZ50492.1"/>
    </source>
</evidence>
<reference evidence="2 3" key="1">
    <citation type="submission" date="2015-08" db="EMBL/GenBank/DDBJ databases">
        <title>Next Generation Sequencing and Analysis of the Genome of Puccinia sorghi L Schw, the Causal Agent of Maize Common Rust.</title>
        <authorList>
            <person name="Rochi L."/>
            <person name="Burguener G."/>
            <person name="Darino M."/>
            <person name="Turjanski A."/>
            <person name="Kreff E."/>
            <person name="Dieguez M.J."/>
            <person name="Sacco F."/>
        </authorList>
    </citation>
    <scope>NUCLEOTIDE SEQUENCE [LARGE SCALE GENOMIC DNA]</scope>
    <source>
        <strain evidence="2 3">RO10H11247</strain>
    </source>
</reference>
<dbReference type="AlphaFoldDB" id="A0A0L6UQI6"/>
<name>A0A0L6UQI6_9BASI</name>
<organism evidence="2 3">
    <name type="scientific">Puccinia sorghi</name>
    <dbReference type="NCBI Taxonomy" id="27349"/>
    <lineage>
        <taxon>Eukaryota</taxon>
        <taxon>Fungi</taxon>
        <taxon>Dikarya</taxon>
        <taxon>Basidiomycota</taxon>
        <taxon>Pucciniomycotina</taxon>
        <taxon>Pucciniomycetes</taxon>
        <taxon>Pucciniales</taxon>
        <taxon>Pucciniaceae</taxon>
        <taxon>Puccinia</taxon>
    </lineage>
</organism>
<keyword evidence="1" id="KW-1133">Transmembrane helix</keyword>
<sequence>MFVAGYLEKVVFCAESESELILLFLFHIEFFLLCAGPLELPQRFVSGHTSEDLWKIRVLLPMKILVFLNFLGLDTCNISIISNIGEVFSPPSRFIRIFLKPFYSQLDFHFSSFILPHSFAIYLSTFSINPTISQPQPQHSHSTINTIKSILKYQIDLLHIFCLVRSTPKFVFSSSQLTWFSHSCRLFSSSPSPVSAHSISLPLHDPMLVISSLFIFYCLCSNLFLLSILQGYTCFTGVYLSKVHSCHKRAHLFASASQHSLIRVPILWVVQIFVDISTCAFKCVLNKFFKPQSLPETNLSLKPDHQILPDSMPRGAHGYGIISIQKKFVGLHKISSRPATLQILVHSQCSPKHNDKNKHKNNQKLNNNSLKAAIACFFVQSQISYLNIKHQERSDLLHF</sequence>
<protein>
    <submittedName>
        <fullName evidence="2">Uncharacterized protein</fullName>
    </submittedName>
</protein>
<dbReference type="Proteomes" id="UP000037035">
    <property type="component" value="Unassembled WGS sequence"/>
</dbReference>
<feature type="transmembrane region" description="Helical" evidence="1">
    <location>
        <begin position="207"/>
        <end position="229"/>
    </location>
</feature>
<gene>
    <name evidence="2" type="ORF">VP01_4395g1</name>
</gene>
<keyword evidence="1" id="KW-0472">Membrane</keyword>
<accession>A0A0L6UQI6</accession>
<keyword evidence="3" id="KW-1185">Reference proteome</keyword>
<dbReference type="EMBL" id="LAVV01009496">
    <property type="protein sequence ID" value="KNZ50492.1"/>
    <property type="molecule type" value="Genomic_DNA"/>
</dbReference>
<keyword evidence="1" id="KW-0812">Transmembrane</keyword>
<evidence type="ECO:0000313" key="3">
    <source>
        <dbReference type="Proteomes" id="UP000037035"/>
    </source>
</evidence>